<keyword evidence="1" id="KW-0472">Membrane</keyword>
<reference evidence="2 3" key="1">
    <citation type="submission" date="2022-08" db="EMBL/GenBank/DDBJ databases">
        <authorList>
            <person name="Zeman M."/>
            <person name="Kubasova T."/>
        </authorList>
    </citation>
    <scope>NUCLEOTIDE SEQUENCE [LARGE SCALE GENOMIC DNA]</scope>
    <source>
        <strain evidence="2 3">ET62</strain>
    </source>
</reference>
<dbReference type="AlphaFoldDB" id="A0AAW5NA55"/>
<comment type="caution">
    <text evidence="2">The sequence shown here is derived from an EMBL/GenBank/DDBJ whole genome shotgun (WGS) entry which is preliminary data.</text>
</comment>
<protein>
    <submittedName>
        <fullName evidence="2">Uncharacterized protein</fullName>
    </submittedName>
</protein>
<keyword evidence="1" id="KW-1133">Transmembrane helix</keyword>
<feature type="transmembrane region" description="Helical" evidence="1">
    <location>
        <begin position="44"/>
        <end position="64"/>
    </location>
</feature>
<evidence type="ECO:0000313" key="3">
    <source>
        <dbReference type="Proteomes" id="UP001204579"/>
    </source>
</evidence>
<keyword evidence="3" id="KW-1185">Reference proteome</keyword>
<feature type="transmembrane region" description="Helical" evidence="1">
    <location>
        <begin position="6"/>
        <end position="23"/>
    </location>
</feature>
<dbReference type="EMBL" id="JANRHJ010000012">
    <property type="protein sequence ID" value="MCR8874539.1"/>
    <property type="molecule type" value="Genomic_DNA"/>
</dbReference>
<sequence length="72" mass="8281">MSILEIYLLGVVAAAVHIIWFEYQFDHNKQLSNVTKKEWLQDAAISLFSWVAFVLAIIVTIWRFNGGKPKNS</sequence>
<keyword evidence="1" id="KW-0812">Transmembrane</keyword>
<dbReference type="Proteomes" id="UP001204579">
    <property type="component" value="Unassembled WGS sequence"/>
</dbReference>
<accession>A0AAW5NA55</accession>
<proteinExistence type="predicted"/>
<organism evidence="2 3">
    <name type="scientific">Phocaeicola barnesiae</name>
    <dbReference type="NCBI Taxonomy" id="376804"/>
    <lineage>
        <taxon>Bacteria</taxon>
        <taxon>Pseudomonadati</taxon>
        <taxon>Bacteroidota</taxon>
        <taxon>Bacteroidia</taxon>
        <taxon>Bacteroidales</taxon>
        <taxon>Bacteroidaceae</taxon>
        <taxon>Phocaeicola</taxon>
    </lineage>
</organism>
<evidence type="ECO:0000313" key="2">
    <source>
        <dbReference type="EMBL" id="MCR8874539.1"/>
    </source>
</evidence>
<evidence type="ECO:0000256" key="1">
    <source>
        <dbReference type="SAM" id="Phobius"/>
    </source>
</evidence>
<dbReference type="RefSeq" id="WP_087407114.1">
    <property type="nucleotide sequence ID" value="NZ_JANRHJ010000012.1"/>
</dbReference>
<name>A0AAW5NA55_9BACT</name>
<gene>
    <name evidence="2" type="ORF">NW209_11015</name>
</gene>